<keyword evidence="1" id="KW-1133">Transmembrane helix</keyword>
<dbReference type="AlphaFoldDB" id="X6MGE3"/>
<evidence type="ECO:0000313" key="3">
    <source>
        <dbReference type="Proteomes" id="UP000023152"/>
    </source>
</evidence>
<keyword evidence="3" id="KW-1185">Reference proteome</keyword>
<keyword evidence="1" id="KW-0812">Transmembrane</keyword>
<evidence type="ECO:0000313" key="2">
    <source>
        <dbReference type="EMBL" id="ETO13093.1"/>
    </source>
</evidence>
<proteinExistence type="predicted"/>
<sequence>MFLSCLPTRRIKKVLDNISLQSISKTVIIQCNVSRPKAVDSGVEAITRIYPVSLSHHTQQSKTLIKFTDNILVKFGEKTSIIDIYVITCVKVKYKERLLIGIINGFAAFEISIIITPKKCSLLLDWLDILTVIDSIDFISLAPLYLKQRLTSVLFSKHFETHFDPSIQDKPHADDNHNHANNNNNNYGRYINNARFGMIYPQLTTLPICERKKCFGTKLEGMLDGYNSDELQELLHTWEKEMKNLSAAEFCKLHDYEIKIKIKFKERLQTYFILLHFIIIPLKSSIHLNFICKIESKIQ</sequence>
<dbReference type="EMBL" id="ASPP01020837">
    <property type="protein sequence ID" value="ETO13093.1"/>
    <property type="molecule type" value="Genomic_DNA"/>
</dbReference>
<keyword evidence="1" id="KW-0472">Membrane</keyword>
<gene>
    <name evidence="2" type="ORF">RFI_24282</name>
</gene>
<name>X6MGE3_RETFI</name>
<organism evidence="2 3">
    <name type="scientific">Reticulomyxa filosa</name>
    <dbReference type="NCBI Taxonomy" id="46433"/>
    <lineage>
        <taxon>Eukaryota</taxon>
        <taxon>Sar</taxon>
        <taxon>Rhizaria</taxon>
        <taxon>Retaria</taxon>
        <taxon>Foraminifera</taxon>
        <taxon>Monothalamids</taxon>
        <taxon>Reticulomyxidae</taxon>
        <taxon>Reticulomyxa</taxon>
    </lineage>
</organism>
<dbReference type="Proteomes" id="UP000023152">
    <property type="component" value="Unassembled WGS sequence"/>
</dbReference>
<accession>X6MGE3</accession>
<feature type="transmembrane region" description="Helical" evidence="1">
    <location>
        <begin position="271"/>
        <end position="291"/>
    </location>
</feature>
<protein>
    <submittedName>
        <fullName evidence="2">Uncharacterized protein</fullName>
    </submittedName>
</protein>
<evidence type="ECO:0000256" key="1">
    <source>
        <dbReference type="SAM" id="Phobius"/>
    </source>
</evidence>
<dbReference type="OrthoDB" id="18388at2759"/>
<comment type="caution">
    <text evidence="2">The sequence shown here is derived from an EMBL/GenBank/DDBJ whole genome shotgun (WGS) entry which is preliminary data.</text>
</comment>
<reference evidence="2 3" key="1">
    <citation type="journal article" date="2013" name="Curr. Biol.">
        <title>The Genome of the Foraminiferan Reticulomyxa filosa.</title>
        <authorList>
            <person name="Glockner G."/>
            <person name="Hulsmann N."/>
            <person name="Schleicher M."/>
            <person name="Noegel A.A."/>
            <person name="Eichinger L."/>
            <person name="Gallinger C."/>
            <person name="Pawlowski J."/>
            <person name="Sierra R."/>
            <person name="Euteneuer U."/>
            <person name="Pillet L."/>
            <person name="Moustafa A."/>
            <person name="Platzer M."/>
            <person name="Groth M."/>
            <person name="Szafranski K."/>
            <person name="Schliwa M."/>
        </authorList>
    </citation>
    <scope>NUCLEOTIDE SEQUENCE [LARGE SCALE GENOMIC DNA]</scope>
</reference>